<dbReference type="InterPro" id="IPR029039">
    <property type="entry name" value="Flavoprotein-like_sf"/>
</dbReference>
<comment type="similarity">
    <text evidence="1">Belongs to the SsuE family.</text>
</comment>
<organism evidence="6 7">
    <name type="scientific">Klebsiella indica</name>
    <dbReference type="NCBI Taxonomy" id="2582917"/>
    <lineage>
        <taxon>Bacteria</taxon>
        <taxon>Pseudomonadati</taxon>
        <taxon>Pseudomonadota</taxon>
        <taxon>Gammaproteobacteria</taxon>
        <taxon>Enterobacterales</taxon>
        <taxon>Enterobacteriaceae</taxon>
        <taxon>Klebsiella/Raoultella group</taxon>
        <taxon>Klebsiella</taxon>
    </lineage>
</organism>
<sequence length="185" mass="20419">MRVLTLGGSPRYPSRTAALLSHAGKWLKEQNIEVLPWHISNLPPEDLFNARVDSPALNTFNRQLESADGLIIATPIYKASFSGVLKALLDLLPERALAHKVVLPFATGGSLAHMLALDYSLKPVLNALKAQEILQGVFADDSQIAHYERTPLFTPALEQRLDDALNTFTQALERRQTVTPLRQSA</sequence>
<keyword evidence="3" id="KW-0288">FMN</keyword>
<dbReference type="RefSeq" id="WP_138361740.1">
    <property type="nucleotide sequence ID" value="NZ_JBCIVH010000045.1"/>
</dbReference>
<dbReference type="InterPro" id="IPR005025">
    <property type="entry name" value="FMN_Rdtase-like_dom"/>
</dbReference>
<dbReference type="EC" id="1.5.1.38" evidence="6"/>
<dbReference type="PANTHER" id="PTHR43408:SF1">
    <property type="entry name" value="FMN REDUCTASE (NADPH)"/>
    <property type="match status" value="1"/>
</dbReference>
<dbReference type="InterPro" id="IPR051814">
    <property type="entry name" value="NAD(P)H-dep_FMN_reductase"/>
</dbReference>
<evidence type="ECO:0000256" key="4">
    <source>
        <dbReference type="ARBA" id="ARBA00023002"/>
    </source>
</evidence>
<keyword evidence="4 6" id="KW-0560">Oxidoreductase</keyword>
<comment type="caution">
    <text evidence="6">The sequence shown here is derived from an EMBL/GenBank/DDBJ whole genome shotgun (WGS) entry which is preliminary data.</text>
</comment>
<dbReference type="GO" id="GO:0052873">
    <property type="term" value="F:FMN reductase (NADPH) activity"/>
    <property type="evidence" value="ECO:0007669"/>
    <property type="project" value="UniProtKB-EC"/>
</dbReference>
<gene>
    <name evidence="6" type="primary">ssuE</name>
    <name evidence="6" type="ORF">FE839_15710</name>
</gene>
<dbReference type="EMBL" id="VCHQ01000020">
    <property type="protein sequence ID" value="TLV14694.1"/>
    <property type="molecule type" value="Genomic_DNA"/>
</dbReference>
<keyword evidence="7" id="KW-1185">Reference proteome</keyword>
<dbReference type="InterPro" id="IPR020048">
    <property type="entry name" value="NADPH-dep_FMN_reduc_SsuE"/>
</dbReference>
<evidence type="ECO:0000256" key="1">
    <source>
        <dbReference type="ARBA" id="ARBA00005990"/>
    </source>
</evidence>
<name>A0A5R9LFI5_9ENTR</name>
<dbReference type="PANTHER" id="PTHR43408">
    <property type="entry name" value="FMN REDUCTASE (NADPH)"/>
    <property type="match status" value="1"/>
</dbReference>
<reference evidence="6 7" key="1">
    <citation type="submission" date="2019-05" db="EMBL/GenBank/DDBJ databases">
        <title>Genome sequence of Klebsiella sp strain TOUT106.</title>
        <authorList>
            <person name="Rahi P."/>
            <person name="Chaudhari D."/>
        </authorList>
    </citation>
    <scope>NUCLEOTIDE SEQUENCE [LARGE SCALE GENOMIC DNA]</scope>
    <source>
        <strain evidence="6 7">TOUT106</strain>
    </source>
</reference>
<evidence type="ECO:0000256" key="2">
    <source>
        <dbReference type="ARBA" id="ARBA00022630"/>
    </source>
</evidence>
<evidence type="ECO:0000259" key="5">
    <source>
        <dbReference type="Pfam" id="PF03358"/>
    </source>
</evidence>
<evidence type="ECO:0000313" key="7">
    <source>
        <dbReference type="Proteomes" id="UP000307430"/>
    </source>
</evidence>
<dbReference type="SUPFAM" id="SSF52218">
    <property type="entry name" value="Flavoproteins"/>
    <property type="match status" value="1"/>
</dbReference>
<feature type="domain" description="NADPH-dependent FMN reductase-like" evidence="5">
    <location>
        <begin position="1"/>
        <end position="141"/>
    </location>
</feature>
<protein>
    <submittedName>
        <fullName evidence="6">NADPH-dependent FMN reductase</fullName>
        <ecNumber evidence="6">1.5.1.38</ecNumber>
    </submittedName>
</protein>
<dbReference type="AlphaFoldDB" id="A0A5R9LFI5"/>
<dbReference type="Pfam" id="PF03358">
    <property type="entry name" value="FMN_red"/>
    <property type="match status" value="1"/>
</dbReference>
<evidence type="ECO:0000313" key="6">
    <source>
        <dbReference type="EMBL" id="TLV14694.1"/>
    </source>
</evidence>
<dbReference type="NCBIfam" id="NF007859">
    <property type="entry name" value="PRK10569.1"/>
    <property type="match status" value="1"/>
</dbReference>
<dbReference type="NCBIfam" id="TIGR03567">
    <property type="entry name" value="FMN_reduc_SsuE"/>
    <property type="match status" value="1"/>
</dbReference>
<dbReference type="GO" id="GO:0046306">
    <property type="term" value="P:alkanesulfonate catabolic process"/>
    <property type="evidence" value="ECO:0007669"/>
    <property type="project" value="InterPro"/>
</dbReference>
<keyword evidence="2" id="KW-0285">Flavoprotein</keyword>
<dbReference type="Proteomes" id="UP000307430">
    <property type="component" value="Unassembled WGS sequence"/>
</dbReference>
<dbReference type="Gene3D" id="3.40.50.360">
    <property type="match status" value="1"/>
</dbReference>
<proteinExistence type="inferred from homology"/>
<accession>A0A5R9LFI5</accession>
<evidence type="ECO:0000256" key="3">
    <source>
        <dbReference type="ARBA" id="ARBA00022643"/>
    </source>
</evidence>